<comment type="caution">
    <text evidence="3">The sequence shown here is derived from an EMBL/GenBank/DDBJ whole genome shotgun (WGS) entry which is preliminary data.</text>
</comment>
<keyword evidence="1" id="KW-0175">Coiled coil</keyword>
<dbReference type="InterPro" id="IPR016193">
    <property type="entry name" value="Cytidine_deaminase-like"/>
</dbReference>
<dbReference type="GO" id="GO:0003824">
    <property type="term" value="F:catalytic activity"/>
    <property type="evidence" value="ECO:0007669"/>
    <property type="project" value="InterPro"/>
</dbReference>
<dbReference type="Pfam" id="PF13249">
    <property type="entry name" value="SQHop_cyclase_N"/>
    <property type="match status" value="1"/>
</dbReference>
<dbReference type="InterPro" id="IPR032697">
    <property type="entry name" value="SQ_cyclase_N"/>
</dbReference>
<dbReference type="Pfam" id="PF00383">
    <property type="entry name" value="dCMP_cyt_deam_1"/>
    <property type="match status" value="1"/>
</dbReference>
<gene>
    <name evidence="3" type="ORF">LCGC14_1655530</name>
</gene>
<proteinExistence type="predicted"/>
<name>A0A0F9KBE1_9ZZZZ</name>
<organism evidence="3">
    <name type="scientific">marine sediment metagenome</name>
    <dbReference type="NCBI Taxonomy" id="412755"/>
    <lineage>
        <taxon>unclassified sequences</taxon>
        <taxon>metagenomes</taxon>
        <taxon>ecological metagenomes</taxon>
    </lineage>
</organism>
<dbReference type="Gene3D" id="3.40.140.10">
    <property type="entry name" value="Cytidine Deaminase, domain 2"/>
    <property type="match status" value="1"/>
</dbReference>
<evidence type="ECO:0000259" key="2">
    <source>
        <dbReference type="PROSITE" id="PS51747"/>
    </source>
</evidence>
<dbReference type="SUPFAM" id="SSF48239">
    <property type="entry name" value="Terpenoid cyclases/Protein prenyltransferases"/>
    <property type="match status" value="1"/>
</dbReference>
<dbReference type="Gene3D" id="1.50.10.20">
    <property type="match status" value="1"/>
</dbReference>
<protein>
    <recommendedName>
        <fullName evidence="2">CMP/dCMP-type deaminase domain-containing protein</fullName>
    </recommendedName>
</protein>
<reference evidence="3" key="1">
    <citation type="journal article" date="2015" name="Nature">
        <title>Complex archaea that bridge the gap between prokaryotes and eukaryotes.</title>
        <authorList>
            <person name="Spang A."/>
            <person name="Saw J.H."/>
            <person name="Jorgensen S.L."/>
            <person name="Zaremba-Niedzwiedzka K."/>
            <person name="Martijn J."/>
            <person name="Lind A.E."/>
            <person name="van Eijk R."/>
            <person name="Schleper C."/>
            <person name="Guy L."/>
            <person name="Ettema T.J."/>
        </authorList>
    </citation>
    <scope>NUCLEOTIDE SEQUENCE</scope>
</reference>
<dbReference type="AlphaFoldDB" id="A0A0F9KBE1"/>
<dbReference type="PROSITE" id="PS51747">
    <property type="entry name" value="CYT_DCMP_DEAMINASES_2"/>
    <property type="match status" value="1"/>
</dbReference>
<feature type="domain" description="CMP/dCMP-type deaminase" evidence="2">
    <location>
        <begin position="423"/>
        <end position="541"/>
    </location>
</feature>
<dbReference type="CDD" id="cd00688">
    <property type="entry name" value="ISOPREN_C2_like"/>
    <property type="match status" value="1"/>
</dbReference>
<evidence type="ECO:0000256" key="1">
    <source>
        <dbReference type="SAM" id="Coils"/>
    </source>
</evidence>
<sequence length="595" mass="69284">MEDQKTRKNYEEYYLCRNLYQLIVNDFSMYLSYVHGTNGKNRIEDYKAEIHEILKLTNMDNLQFNKLLKEHIKNKLEQKKEEKELTIEDLANVPKKRVFTPIETFIIEYQKTIEEKLKLFPNSLDKAIEFLLGLISAYNTGYYSDQIYDFILFLKDQIPSKVINQIRQNWRNEAIDHVKRYREEILVQKTFWSSSLEYEQIDAISRYRFKTQFSFTEFEFAFEEVEEQLEELILETRRSSLGTYDLWLISRSQILADKLAGIDIKLKGYISNQHEDGYWRNENRPDITTPSMFMTALITLNLLKLSPSRDWRQSGIKGAKWILSQQDYDGSWSIETRKGGKEPDIFITILCLEILKRCGLKNSEDVIKKGEGWILNQQTATGMWIDEFLPYPFLTVLVLEYFTNKDLYSHQLPLFSDDLTPANIIYSGMKRAIEISKSCISEPDRISPKVGAVVIKGEEVLIEAYRGETSPGDHAEYIALEKKERNFDLEESILITTLEPCTSRNPNKIPCAKRVVDAGVKSIWIGMLDPNPKIRGRGVLYLSEHGVSVGHFPPPLTKEIKAINKEFWDDQIKKYSEDTSDSQIDIMATNEETGN</sequence>
<dbReference type="InterPro" id="IPR008930">
    <property type="entry name" value="Terpenoid_cyclase/PrenylTrfase"/>
</dbReference>
<feature type="coiled-coil region" evidence="1">
    <location>
        <begin position="65"/>
        <end position="93"/>
    </location>
</feature>
<accession>A0A0F9KBE1</accession>
<dbReference type="InterPro" id="IPR002125">
    <property type="entry name" value="CMP_dCMP_dom"/>
</dbReference>
<dbReference type="SUPFAM" id="SSF53927">
    <property type="entry name" value="Cytidine deaminase-like"/>
    <property type="match status" value="1"/>
</dbReference>
<dbReference type="EMBL" id="LAZR01013983">
    <property type="protein sequence ID" value="KKM19453.1"/>
    <property type="molecule type" value="Genomic_DNA"/>
</dbReference>
<evidence type="ECO:0000313" key="3">
    <source>
        <dbReference type="EMBL" id="KKM19453.1"/>
    </source>
</evidence>